<keyword evidence="1" id="KW-0472">Membrane</keyword>
<dbReference type="Proteomes" id="UP000198897">
    <property type="component" value="Unassembled WGS sequence"/>
</dbReference>
<reference evidence="3" key="1">
    <citation type="submission" date="2016-10" db="EMBL/GenBank/DDBJ databases">
        <authorList>
            <person name="Varghese N."/>
            <person name="Submissions S."/>
        </authorList>
    </citation>
    <scope>NUCLEOTIDE SEQUENCE [LARGE SCALE GENOMIC DNA]</scope>
    <source>
        <strain evidence="3">FP5</strain>
    </source>
</reference>
<dbReference type="AlphaFoldDB" id="A0A1I2TBQ6"/>
<protein>
    <submittedName>
        <fullName evidence="2">ABC-2 type transport system permease protein</fullName>
    </submittedName>
</protein>
<name>A0A1I2TBQ6_9BACI</name>
<keyword evidence="1" id="KW-1133">Transmembrane helix</keyword>
<feature type="transmembrane region" description="Helical" evidence="1">
    <location>
        <begin position="395"/>
        <end position="418"/>
    </location>
</feature>
<evidence type="ECO:0000313" key="2">
    <source>
        <dbReference type="EMBL" id="SFG59751.1"/>
    </source>
</evidence>
<proteinExistence type="predicted"/>
<dbReference type="EMBL" id="FOOG01000061">
    <property type="protein sequence ID" value="SFG59751.1"/>
    <property type="molecule type" value="Genomic_DNA"/>
</dbReference>
<feature type="transmembrane region" description="Helical" evidence="1">
    <location>
        <begin position="300"/>
        <end position="319"/>
    </location>
</feature>
<feature type="transmembrane region" description="Helical" evidence="1">
    <location>
        <begin position="465"/>
        <end position="483"/>
    </location>
</feature>
<sequence length="534" mass="57332">MYKQMSSKTGVLSRFVLRQDRFRIPIWLLSLSGITLLTAQAFTGLYATEENRQTIAQTMVNPAMTAMVGKGYGLDDYTFGAMLAHQMLLFTAVTVAIMSILLVARHTRAEEEDGRLELIRSLPAGRLASLNATLIVLIGVNILLAVLTAAGLYALNIESIDLEGSLLYGAALGASGIIFAAITAFFSQLSESSRGTIGFSFAALGAAYLIRAIGDVSNETLSWFSPLGWVTGTEVYVNDYWWPILLTLGVSLILILTSLYINSIRDLDAGFLPSRPGKTRASAALASPIGLAFRMQRTGIIAWAVGVLLIGASYGSIFGDLDTFFEDMEIMKDLLSGLEGGSLTEQFIAKLMSIIAMICTIPALMAVFKLKGEEKKGRTEHLLARAVSRNRLLGSYMLISLVVGFVMLSLAALGLGAAAEAVLEDGPSLAAIYGAAMVYLPALAIFIGLAVLLTGLLPKLTGITWLYLGYSFFVVYLGGVFQFDEWVGNLTPFGHVPEVPIEDVNSVVLILLTIIAAVLTTGGFIGYRNRDIQG</sequence>
<feature type="transmembrane region" description="Helical" evidence="1">
    <location>
        <begin position="166"/>
        <end position="185"/>
    </location>
</feature>
<feature type="transmembrane region" description="Helical" evidence="1">
    <location>
        <begin position="83"/>
        <end position="104"/>
    </location>
</feature>
<organism evidence="2 3">
    <name type="scientific">Halobacillus alkaliphilus</name>
    <dbReference type="NCBI Taxonomy" id="396056"/>
    <lineage>
        <taxon>Bacteria</taxon>
        <taxon>Bacillati</taxon>
        <taxon>Bacillota</taxon>
        <taxon>Bacilli</taxon>
        <taxon>Bacillales</taxon>
        <taxon>Bacillaceae</taxon>
        <taxon>Halobacillus</taxon>
    </lineage>
</organism>
<keyword evidence="1" id="KW-0812">Transmembrane</keyword>
<feature type="transmembrane region" description="Helical" evidence="1">
    <location>
        <begin position="507"/>
        <end position="527"/>
    </location>
</feature>
<feature type="transmembrane region" description="Helical" evidence="1">
    <location>
        <begin position="125"/>
        <end position="154"/>
    </location>
</feature>
<evidence type="ECO:0000313" key="3">
    <source>
        <dbReference type="Proteomes" id="UP000198897"/>
    </source>
</evidence>
<dbReference type="OrthoDB" id="2014935at2"/>
<feature type="transmembrane region" description="Helical" evidence="1">
    <location>
        <begin position="430"/>
        <end position="453"/>
    </location>
</feature>
<accession>A0A1I2TBQ6</accession>
<gene>
    <name evidence="2" type="ORF">SAMN05216353_1619</name>
</gene>
<feature type="transmembrane region" description="Helical" evidence="1">
    <location>
        <begin position="347"/>
        <end position="368"/>
    </location>
</feature>
<keyword evidence="3" id="KW-1185">Reference proteome</keyword>
<feature type="transmembrane region" description="Helical" evidence="1">
    <location>
        <begin position="240"/>
        <end position="261"/>
    </location>
</feature>
<evidence type="ECO:0000256" key="1">
    <source>
        <dbReference type="SAM" id="Phobius"/>
    </source>
</evidence>
<feature type="transmembrane region" description="Helical" evidence="1">
    <location>
        <begin position="197"/>
        <end position="214"/>
    </location>
</feature>
<dbReference type="RefSeq" id="WP_089754643.1">
    <property type="nucleotide sequence ID" value="NZ_FOOG01000061.1"/>
</dbReference>